<proteinExistence type="inferred from homology"/>
<gene>
    <name evidence="15" type="ORF">SAMN05421509_1036</name>
</gene>
<comment type="subcellular location">
    <subcellularLocation>
        <location evidence="2">Cell membrane</location>
        <topology evidence="2">Multi-pass membrane protein</topology>
    </subcellularLocation>
</comment>
<evidence type="ECO:0000256" key="13">
    <source>
        <dbReference type="SAM" id="Phobius"/>
    </source>
</evidence>
<keyword evidence="10" id="KW-0408">Iron</keyword>
<dbReference type="Proteomes" id="UP000219023">
    <property type="component" value="Unassembled WGS sequence"/>
</dbReference>
<evidence type="ECO:0000256" key="5">
    <source>
        <dbReference type="ARBA" id="ARBA00022617"/>
    </source>
</evidence>
<comment type="similarity">
    <text evidence="12">Belongs to the cytochrome b561 family.</text>
</comment>
<evidence type="ECO:0000256" key="9">
    <source>
        <dbReference type="ARBA" id="ARBA00022989"/>
    </source>
</evidence>
<dbReference type="InterPro" id="IPR016174">
    <property type="entry name" value="Di-haem_cyt_TM"/>
</dbReference>
<dbReference type="GO" id="GO:0020037">
    <property type="term" value="F:heme binding"/>
    <property type="evidence" value="ECO:0007669"/>
    <property type="project" value="TreeGrafter"/>
</dbReference>
<dbReference type="RefSeq" id="WP_179703022.1">
    <property type="nucleotide sequence ID" value="NZ_OBQJ01000003.1"/>
</dbReference>
<dbReference type="SUPFAM" id="SSF81342">
    <property type="entry name" value="Transmembrane di-heme cytochromes"/>
    <property type="match status" value="1"/>
</dbReference>
<feature type="transmembrane region" description="Helical" evidence="13">
    <location>
        <begin position="143"/>
        <end position="162"/>
    </location>
</feature>
<evidence type="ECO:0000256" key="7">
    <source>
        <dbReference type="ARBA" id="ARBA00022723"/>
    </source>
</evidence>
<dbReference type="GO" id="GO:0009055">
    <property type="term" value="F:electron transfer activity"/>
    <property type="evidence" value="ECO:0007669"/>
    <property type="project" value="InterPro"/>
</dbReference>
<dbReference type="InterPro" id="IPR052168">
    <property type="entry name" value="Cytochrome_b561_oxidase"/>
</dbReference>
<feature type="transmembrane region" description="Helical" evidence="13">
    <location>
        <begin position="15"/>
        <end position="37"/>
    </location>
</feature>
<keyword evidence="8" id="KW-0249">Electron transport</keyword>
<keyword evidence="11 13" id="KW-0472">Membrane</keyword>
<keyword evidence="7" id="KW-0479">Metal-binding</keyword>
<dbReference type="GO" id="GO:0046872">
    <property type="term" value="F:metal ion binding"/>
    <property type="evidence" value="ECO:0007669"/>
    <property type="project" value="UniProtKB-KW"/>
</dbReference>
<evidence type="ECO:0000256" key="6">
    <source>
        <dbReference type="ARBA" id="ARBA00022692"/>
    </source>
</evidence>
<dbReference type="PANTHER" id="PTHR30529">
    <property type="entry name" value="CYTOCHROME B561"/>
    <property type="match status" value="1"/>
</dbReference>
<dbReference type="AlphaFoldDB" id="A0A285VIU2"/>
<protein>
    <submittedName>
        <fullName evidence="15">Cytochrome b561</fullName>
    </submittedName>
</protein>
<sequence>MLSDSPSHYGSITRYLHWLIAILVILQLTSSFLNILWEGNVYSQAIVQWHTTIGVGILSLMAMRTLWAISQLRHRPEHRGALQKAAIWGHALMYLVLLLMPLSGMAFTWGLGYGVYVFSTAYWADADVPWAATFGQIHAPLSWFLSALVTGHILMAGYHRLIRRDDTLHRMLGR</sequence>
<dbReference type="EMBL" id="OBQJ01000003">
    <property type="protein sequence ID" value="SOC53903.1"/>
    <property type="molecule type" value="Genomic_DNA"/>
</dbReference>
<organism evidence="15 16">
    <name type="scientific">Chromohalobacter canadensis</name>
    <dbReference type="NCBI Taxonomy" id="141389"/>
    <lineage>
        <taxon>Bacteria</taxon>
        <taxon>Pseudomonadati</taxon>
        <taxon>Pseudomonadota</taxon>
        <taxon>Gammaproteobacteria</taxon>
        <taxon>Oceanospirillales</taxon>
        <taxon>Halomonadaceae</taxon>
        <taxon>Chromohalobacter</taxon>
    </lineage>
</organism>
<feature type="domain" description="Cytochrome b561 bacterial/Ni-hydrogenase" evidence="14">
    <location>
        <begin position="8"/>
        <end position="173"/>
    </location>
</feature>
<evidence type="ECO:0000259" key="14">
    <source>
        <dbReference type="Pfam" id="PF01292"/>
    </source>
</evidence>
<keyword evidence="4" id="KW-1003">Cell membrane</keyword>
<comment type="cofactor">
    <cofactor evidence="1">
        <name>heme b</name>
        <dbReference type="ChEBI" id="CHEBI:60344"/>
    </cofactor>
</comment>
<reference evidence="15 16" key="1">
    <citation type="submission" date="2017-08" db="EMBL/GenBank/DDBJ databases">
        <authorList>
            <person name="de Groot N.N."/>
        </authorList>
    </citation>
    <scope>NUCLEOTIDE SEQUENCE [LARGE SCALE GENOMIC DNA]</scope>
    <source>
        <strain evidence="15 16">USBA 855</strain>
    </source>
</reference>
<name>A0A285VIU2_9GAMM</name>
<dbReference type="GO" id="GO:0022904">
    <property type="term" value="P:respiratory electron transport chain"/>
    <property type="evidence" value="ECO:0007669"/>
    <property type="project" value="InterPro"/>
</dbReference>
<evidence type="ECO:0000256" key="11">
    <source>
        <dbReference type="ARBA" id="ARBA00023136"/>
    </source>
</evidence>
<evidence type="ECO:0000256" key="12">
    <source>
        <dbReference type="ARBA" id="ARBA00037975"/>
    </source>
</evidence>
<keyword evidence="5" id="KW-0349">Heme</keyword>
<evidence type="ECO:0000256" key="8">
    <source>
        <dbReference type="ARBA" id="ARBA00022982"/>
    </source>
</evidence>
<evidence type="ECO:0000256" key="3">
    <source>
        <dbReference type="ARBA" id="ARBA00022448"/>
    </source>
</evidence>
<dbReference type="InterPro" id="IPR011577">
    <property type="entry name" value="Cyt_b561_bac/Ni-Hgenase"/>
</dbReference>
<dbReference type="Pfam" id="PF01292">
    <property type="entry name" value="Ni_hydr_CYTB"/>
    <property type="match status" value="1"/>
</dbReference>
<dbReference type="PANTHER" id="PTHR30529:SF7">
    <property type="entry name" value="CYTOCHROME B561 BACTERIAL_NI-HYDROGENASE DOMAIN-CONTAINING PROTEIN"/>
    <property type="match status" value="1"/>
</dbReference>
<accession>A0A285VIU2</accession>
<keyword evidence="9 13" id="KW-1133">Transmembrane helix</keyword>
<feature type="transmembrane region" description="Helical" evidence="13">
    <location>
        <begin position="91"/>
        <end position="123"/>
    </location>
</feature>
<keyword evidence="6 13" id="KW-0812">Transmembrane</keyword>
<evidence type="ECO:0000256" key="4">
    <source>
        <dbReference type="ARBA" id="ARBA00022475"/>
    </source>
</evidence>
<evidence type="ECO:0000313" key="16">
    <source>
        <dbReference type="Proteomes" id="UP000219023"/>
    </source>
</evidence>
<evidence type="ECO:0000256" key="10">
    <source>
        <dbReference type="ARBA" id="ARBA00023004"/>
    </source>
</evidence>
<keyword evidence="3" id="KW-0813">Transport</keyword>
<evidence type="ECO:0000256" key="1">
    <source>
        <dbReference type="ARBA" id="ARBA00001970"/>
    </source>
</evidence>
<evidence type="ECO:0000313" key="15">
    <source>
        <dbReference type="EMBL" id="SOC53903.1"/>
    </source>
</evidence>
<dbReference type="GO" id="GO:0005886">
    <property type="term" value="C:plasma membrane"/>
    <property type="evidence" value="ECO:0007669"/>
    <property type="project" value="UniProtKB-SubCell"/>
</dbReference>
<evidence type="ECO:0000256" key="2">
    <source>
        <dbReference type="ARBA" id="ARBA00004651"/>
    </source>
</evidence>